<reference evidence="4" key="1">
    <citation type="journal article" date="2019" name="Int. J. Syst. Evol. Microbiol.">
        <title>The Global Catalogue of Microorganisms (GCM) 10K type strain sequencing project: providing services to taxonomists for standard genome sequencing and annotation.</title>
        <authorList>
            <consortium name="The Broad Institute Genomics Platform"/>
            <consortium name="The Broad Institute Genome Sequencing Center for Infectious Disease"/>
            <person name="Wu L."/>
            <person name="Ma J."/>
        </authorList>
    </citation>
    <scope>NUCLEOTIDE SEQUENCE [LARGE SCALE GENOMIC DNA]</scope>
    <source>
        <strain evidence="4">CECT 7706</strain>
    </source>
</reference>
<dbReference type="InterPro" id="IPR022742">
    <property type="entry name" value="Hydrolase_4"/>
</dbReference>
<evidence type="ECO:0000259" key="2">
    <source>
        <dbReference type="Pfam" id="PF12146"/>
    </source>
</evidence>
<dbReference type="PANTHER" id="PTHR12277:SF81">
    <property type="entry name" value="PROTEIN ABHD13"/>
    <property type="match status" value="1"/>
</dbReference>
<keyword evidence="3" id="KW-0378">Hydrolase</keyword>
<dbReference type="PANTHER" id="PTHR12277">
    <property type="entry name" value="ALPHA/BETA HYDROLASE DOMAIN-CONTAINING PROTEIN"/>
    <property type="match status" value="1"/>
</dbReference>
<organism evidence="3 4">
    <name type="scientific">Cyclobacterium jeungdonense</name>
    <dbReference type="NCBI Taxonomy" id="708087"/>
    <lineage>
        <taxon>Bacteria</taxon>
        <taxon>Pseudomonadati</taxon>
        <taxon>Bacteroidota</taxon>
        <taxon>Cytophagia</taxon>
        <taxon>Cytophagales</taxon>
        <taxon>Cyclobacteriaceae</taxon>
        <taxon>Cyclobacterium</taxon>
    </lineage>
</organism>
<comment type="caution">
    <text evidence="3">The sequence shown here is derived from an EMBL/GenBank/DDBJ whole genome shotgun (WGS) entry which is preliminary data.</text>
</comment>
<dbReference type="GO" id="GO:0016787">
    <property type="term" value="F:hydrolase activity"/>
    <property type="evidence" value="ECO:0007669"/>
    <property type="project" value="UniProtKB-KW"/>
</dbReference>
<gene>
    <name evidence="3" type="ORF">QWZ15_00905</name>
</gene>
<dbReference type="SUPFAM" id="SSF53474">
    <property type="entry name" value="alpha/beta-Hydrolases"/>
    <property type="match status" value="1"/>
</dbReference>
<keyword evidence="1" id="KW-1133">Transmembrane helix</keyword>
<dbReference type="Gene3D" id="3.40.50.1820">
    <property type="entry name" value="alpha/beta hydrolase"/>
    <property type="match status" value="1"/>
</dbReference>
<sequence length="280" mass="32788">MRDSIWPLKDNYKHMKSRFMIPMILFSILILMAYGLVYAFQEKFLFFPEKLKSNFLFQFDQKFEEMNIRMNDGISLNGLLFKTDHPKGLIFYLHGNAGSVRTWGGVAEVFTEFGYDLFILDYRGYGKSEGAIQGQEQMYQDVQRAYDVLKNRYLEQEIIVLGYSMGTGPASKLASVNQPRLLILQAPYYSLSDLVQHYFPIFPSFLHKYPFENFRHIQKCKMPVVIFHGDQDEVIYPGSSIKLKEHFKEQDSLIMLAGQQHNGMTFNPEYQIKMKEILNQ</sequence>
<evidence type="ECO:0000256" key="1">
    <source>
        <dbReference type="SAM" id="Phobius"/>
    </source>
</evidence>
<keyword evidence="1" id="KW-0812">Transmembrane</keyword>
<dbReference type="RefSeq" id="WP_240459397.1">
    <property type="nucleotide sequence ID" value="NZ_JAUFQS010000002.1"/>
</dbReference>
<dbReference type="Pfam" id="PF12146">
    <property type="entry name" value="Hydrolase_4"/>
    <property type="match status" value="1"/>
</dbReference>
<protein>
    <submittedName>
        <fullName evidence="3">Alpha/beta fold hydrolase</fullName>
    </submittedName>
</protein>
<name>A0ABT8C3Q3_9BACT</name>
<evidence type="ECO:0000313" key="4">
    <source>
        <dbReference type="Proteomes" id="UP001236663"/>
    </source>
</evidence>
<proteinExistence type="predicted"/>
<evidence type="ECO:0000313" key="3">
    <source>
        <dbReference type="EMBL" id="MDN3686371.1"/>
    </source>
</evidence>
<keyword evidence="4" id="KW-1185">Reference proteome</keyword>
<keyword evidence="1" id="KW-0472">Membrane</keyword>
<dbReference type="InterPro" id="IPR029058">
    <property type="entry name" value="AB_hydrolase_fold"/>
</dbReference>
<dbReference type="EMBL" id="JAUFQS010000002">
    <property type="protein sequence ID" value="MDN3686371.1"/>
    <property type="molecule type" value="Genomic_DNA"/>
</dbReference>
<feature type="domain" description="Serine aminopeptidase S33" evidence="2">
    <location>
        <begin position="85"/>
        <end position="195"/>
    </location>
</feature>
<feature type="transmembrane region" description="Helical" evidence="1">
    <location>
        <begin position="21"/>
        <end position="40"/>
    </location>
</feature>
<accession>A0ABT8C3Q3</accession>
<dbReference type="Proteomes" id="UP001236663">
    <property type="component" value="Unassembled WGS sequence"/>
</dbReference>